<dbReference type="AlphaFoldDB" id="A0A849H5Z1"/>
<keyword evidence="2" id="KW-0472">Membrane</keyword>
<proteinExistence type="predicted"/>
<dbReference type="EMBL" id="JABEPQ010000001">
    <property type="protein sequence ID" value="NNM45206.1"/>
    <property type="molecule type" value="Genomic_DNA"/>
</dbReference>
<evidence type="ECO:0000313" key="3">
    <source>
        <dbReference type="EMBL" id="NNM45206.1"/>
    </source>
</evidence>
<comment type="caution">
    <text evidence="3">The sequence shown here is derived from an EMBL/GenBank/DDBJ whole genome shotgun (WGS) entry which is preliminary data.</text>
</comment>
<dbReference type="Pfam" id="PF11239">
    <property type="entry name" value="DUF3040"/>
    <property type="match status" value="1"/>
</dbReference>
<feature type="compositionally biased region" description="Basic and acidic residues" evidence="1">
    <location>
        <begin position="122"/>
        <end position="135"/>
    </location>
</feature>
<evidence type="ECO:0000313" key="4">
    <source>
        <dbReference type="Proteomes" id="UP000588586"/>
    </source>
</evidence>
<evidence type="ECO:0000256" key="1">
    <source>
        <dbReference type="SAM" id="MobiDB-lite"/>
    </source>
</evidence>
<keyword evidence="2" id="KW-1133">Transmembrane helix</keyword>
<reference evidence="3 4" key="1">
    <citation type="submission" date="2020-04" db="EMBL/GenBank/DDBJ databases">
        <title>Knoellia sp. isolate from air conditioner.</title>
        <authorList>
            <person name="Chea S."/>
            <person name="Kim D.-U."/>
        </authorList>
    </citation>
    <scope>NUCLEOTIDE SEQUENCE [LARGE SCALE GENOMIC DNA]</scope>
    <source>
        <strain evidence="3 4">DB2414S</strain>
    </source>
</reference>
<organism evidence="3 4">
    <name type="scientific">Knoellia koreensis</name>
    <dbReference type="NCBI Taxonomy" id="2730921"/>
    <lineage>
        <taxon>Bacteria</taxon>
        <taxon>Bacillati</taxon>
        <taxon>Actinomycetota</taxon>
        <taxon>Actinomycetes</taxon>
        <taxon>Micrococcales</taxon>
        <taxon>Intrasporangiaceae</taxon>
        <taxon>Knoellia</taxon>
    </lineage>
</organism>
<name>A0A849H5Z1_9MICO</name>
<feature type="transmembrane region" description="Helical" evidence="2">
    <location>
        <begin position="42"/>
        <end position="58"/>
    </location>
</feature>
<protein>
    <submittedName>
        <fullName evidence="3">DUF3040 domain-containing protein</fullName>
    </submittedName>
</protein>
<sequence>MPLSEHEQQLLEQMEQALYAEDPKFASQMQGSGARAAARRRIAVGVVGGIVGLALVLVGVNTQIWAVGAVGFALMVAAVAYAVTPQRRKAKLGTVQDDGTVRRAASPKSPKQKTQRGGGFMDRMEQRWDRRHDEY</sequence>
<accession>A0A849H5Z1</accession>
<feature type="transmembrane region" description="Helical" evidence="2">
    <location>
        <begin position="64"/>
        <end position="83"/>
    </location>
</feature>
<gene>
    <name evidence="3" type="ORF">HJG52_04210</name>
</gene>
<dbReference type="Proteomes" id="UP000588586">
    <property type="component" value="Unassembled WGS sequence"/>
</dbReference>
<dbReference type="InterPro" id="IPR021401">
    <property type="entry name" value="DUF3040"/>
</dbReference>
<dbReference type="RefSeq" id="WP_171242260.1">
    <property type="nucleotide sequence ID" value="NZ_JABEPQ010000001.1"/>
</dbReference>
<evidence type="ECO:0000256" key="2">
    <source>
        <dbReference type="SAM" id="Phobius"/>
    </source>
</evidence>
<keyword evidence="2" id="KW-0812">Transmembrane</keyword>
<keyword evidence="4" id="KW-1185">Reference proteome</keyword>
<feature type="region of interest" description="Disordered" evidence="1">
    <location>
        <begin position="92"/>
        <end position="135"/>
    </location>
</feature>